<dbReference type="Gene3D" id="3.40.50.450">
    <property type="match status" value="1"/>
</dbReference>
<name>A0A3A9ZIN9_9ACTN</name>
<dbReference type="OrthoDB" id="4552475at2"/>
<gene>
    <name evidence="1" type="ORF">D7223_09285</name>
</gene>
<comment type="caution">
    <text evidence="1">The sequence shown here is derived from an EMBL/GenBank/DDBJ whole genome shotgun (WGS) entry which is preliminary data.</text>
</comment>
<dbReference type="AlphaFoldDB" id="A0A3A9ZIN9"/>
<organism evidence="1 2">
    <name type="scientific">Micromonospora endolithica</name>
    <dbReference type="NCBI Taxonomy" id="230091"/>
    <lineage>
        <taxon>Bacteria</taxon>
        <taxon>Bacillati</taxon>
        <taxon>Actinomycetota</taxon>
        <taxon>Actinomycetes</taxon>
        <taxon>Micromonosporales</taxon>
        <taxon>Micromonosporaceae</taxon>
        <taxon>Micromonospora</taxon>
    </lineage>
</organism>
<dbReference type="Pfam" id="PF18306">
    <property type="entry name" value="LDcluster4"/>
    <property type="match status" value="1"/>
</dbReference>
<dbReference type="InterPro" id="IPR041164">
    <property type="entry name" value="LDcluster4"/>
</dbReference>
<dbReference type="InterPro" id="IPR052341">
    <property type="entry name" value="LOG_family_nucleotidases"/>
</dbReference>
<dbReference type="PANTHER" id="PTHR43393:SF3">
    <property type="entry name" value="LYSINE DECARBOXYLASE-LIKE PROTEIN"/>
    <property type="match status" value="1"/>
</dbReference>
<dbReference type="PANTHER" id="PTHR43393">
    <property type="entry name" value="CYTOKININ RIBOSIDE 5'-MONOPHOSPHATE PHOSPHORIBOHYDROLASE"/>
    <property type="match status" value="1"/>
</dbReference>
<keyword evidence="2" id="KW-1185">Reference proteome</keyword>
<dbReference type="RefSeq" id="WP_120727210.1">
    <property type="nucleotide sequence ID" value="NZ_RBAK01000003.1"/>
</dbReference>
<evidence type="ECO:0000313" key="1">
    <source>
        <dbReference type="EMBL" id="RKN48220.1"/>
    </source>
</evidence>
<dbReference type="Proteomes" id="UP000281726">
    <property type="component" value="Unassembled WGS sequence"/>
</dbReference>
<proteinExistence type="predicted"/>
<accession>A0A3A9ZIN9</accession>
<evidence type="ECO:0000313" key="2">
    <source>
        <dbReference type="Proteomes" id="UP000281726"/>
    </source>
</evidence>
<dbReference type="EMBL" id="RBAK01000003">
    <property type="protein sequence ID" value="RKN48220.1"/>
    <property type="molecule type" value="Genomic_DNA"/>
</dbReference>
<dbReference type="GO" id="GO:0005829">
    <property type="term" value="C:cytosol"/>
    <property type="evidence" value="ECO:0007669"/>
    <property type="project" value="TreeGrafter"/>
</dbReference>
<sequence>MSTATPDGRTSLGHAVFFGGCVPASPGEEHLAYDIGATLAGQGLTLLHGGYNGLMERAARGAVEGGGTVVAVTLAGMAWGDFNPYVTAVTHQPNMGARMHTYLDNAEVIVSMSGGVGTLHELTAALWYAGNIRPVPVVVAGPTARRLLTFLRDERWVYSSPTRPLDFLHETDSAADLIPLIDAGHVRSAA</sequence>
<dbReference type="SUPFAM" id="SSF102405">
    <property type="entry name" value="MCP/YpsA-like"/>
    <property type="match status" value="1"/>
</dbReference>
<reference evidence="1 2" key="1">
    <citation type="journal article" date="2004" name="Syst. Appl. Microbiol.">
        <title>Cryptoendolithic actinomycetes from antarctic sandstone rock samples: Micromonospora endolithica sp. nov. and two isolates related to Micromonospora coerulea Jensen 1932.</title>
        <authorList>
            <person name="Hirsch P."/>
            <person name="Mevs U."/>
            <person name="Kroppenstedt R.M."/>
            <person name="Schumann P."/>
            <person name="Stackebrandt E."/>
        </authorList>
    </citation>
    <scope>NUCLEOTIDE SEQUENCE [LARGE SCALE GENOMIC DNA]</scope>
    <source>
        <strain evidence="1 2">JCM 12677</strain>
    </source>
</reference>
<protein>
    <submittedName>
        <fullName evidence="1">DNA transporter</fullName>
    </submittedName>
</protein>